<keyword evidence="4" id="KW-0067">ATP-binding</keyword>
<name>K1GG77_9FUSO</name>
<dbReference type="HOGENOM" id="CLU_3018833_0_0_0"/>
<keyword evidence="1" id="KW-0808">Transferase</keyword>
<comment type="caution">
    <text evidence="5">The sequence shown here is derived from an EMBL/GenBank/DDBJ whole genome shotgun (WGS) entry which is preliminary data.</text>
</comment>
<evidence type="ECO:0000256" key="4">
    <source>
        <dbReference type="ARBA" id="ARBA00022840"/>
    </source>
</evidence>
<feature type="non-terminal residue" evidence="5">
    <location>
        <position position="56"/>
    </location>
</feature>
<dbReference type="InterPro" id="IPR036759">
    <property type="entry name" value="TPK_catalytic_sf"/>
</dbReference>
<evidence type="ECO:0000256" key="1">
    <source>
        <dbReference type="ARBA" id="ARBA00022679"/>
    </source>
</evidence>
<dbReference type="Proteomes" id="UP000005809">
    <property type="component" value="Unassembled WGS sequence"/>
</dbReference>
<dbReference type="GO" id="GO:0004788">
    <property type="term" value="F:thiamine diphosphokinase activity"/>
    <property type="evidence" value="ECO:0007669"/>
    <property type="project" value="InterPro"/>
</dbReference>
<dbReference type="GO" id="GO:0009229">
    <property type="term" value="P:thiamine diphosphate biosynthetic process"/>
    <property type="evidence" value="ECO:0007669"/>
    <property type="project" value="InterPro"/>
</dbReference>
<dbReference type="SUPFAM" id="SSF63999">
    <property type="entry name" value="Thiamin pyrophosphokinase, catalytic domain"/>
    <property type="match status" value="1"/>
</dbReference>
<evidence type="ECO:0008006" key="7">
    <source>
        <dbReference type="Google" id="ProtNLM"/>
    </source>
</evidence>
<proteinExistence type="predicted"/>
<sequence length="56" mass="6324">MKVAYLFFNGQLRGSKKFYSNLIEKQEGDIYCADGGANIAYQLNLIPKEIYGDLDS</sequence>
<dbReference type="AlphaFoldDB" id="K1GG77"/>
<gene>
    <name evidence="5" type="ORF">FPOG_02533</name>
</gene>
<keyword evidence="2" id="KW-0547">Nucleotide-binding</keyword>
<evidence type="ECO:0000313" key="5">
    <source>
        <dbReference type="EMBL" id="EKA93104.1"/>
    </source>
</evidence>
<keyword evidence="3" id="KW-0418">Kinase</keyword>
<dbReference type="EMBL" id="ACIF01000270">
    <property type="protein sequence ID" value="EKA93104.1"/>
    <property type="molecule type" value="Genomic_DNA"/>
</dbReference>
<accession>K1GG77</accession>
<evidence type="ECO:0000256" key="3">
    <source>
        <dbReference type="ARBA" id="ARBA00022777"/>
    </source>
</evidence>
<dbReference type="Gene3D" id="3.40.50.10240">
    <property type="entry name" value="Thiamin pyrophosphokinase, catalytic domain"/>
    <property type="match status" value="1"/>
</dbReference>
<evidence type="ECO:0000256" key="2">
    <source>
        <dbReference type="ARBA" id="ARBA00022741"/>
    </source>
</evidence>
<dbReference type="GO" id="GO:0016301">
    <property type="term" value="F:kinase activity"/>
    <property type="evidence" value="ECO:0007669"/>
    <property type="project" value="UniProtKB-KW"/>
</dbReference>
<reference evidence="5 6" key="1">
    <citation type="submission" date="2012-05" db="EMBL/GenBank/DDBJ databases">
        <title>The Genome Sequence of Fusobacterium periodontium Oral Taxon 201 Strain D10.</title>
        <authorList>
            <consortium name="The Broad Institute Genome Sequencing Platform"/>
            <consortium name="The Broad Institute Genome Sequencing Center for Infectious Disease"/>
            <person name="Earl A."/>
            <person name="Ward D."/>
            <person name="Feldgarden M."/>
            <person name="Gevers D."/>
            <person name="Strauss J."/>
            <person name="Sibley C."/>
            <person name="White A."/>
            <person name="Ambrose C.E."/>
            <person name="Allen-Vercoe E."/>
            <person name="Walker B."/>
            <person name="Young S.K."/>
            <person name="Zeng Q."/>
            <person name="Gargeya S."/>
            <person name="Fitzgerald M."/>
            <person name="Haas B."/>
            <person name="Abouelleil A."/>
            <person name="Alvarado L."/>
            <person name="Arachchi H.M."/>
            <person name="Berlin A.M."/>
            <person name="Chapman S.B."/>
            <person name="Goldberg J."/>
            <person name="Griggs A."/>
            <person name="Gujja S."/>
            <person name="Hansen M."/>
            <person name="Howarth C."/>
            <person name="Imamovic A."/>
            <person name="Larimer J."/>
            <person name="McCowan C."/>
            <person name="Montmayeur A."/>
            <person name="Murphy C."/>
            <person name="Neiman D."/>
            <person name="Pearson M."/>
            <person name="Priest M."/>
            <person name="Roberts A."/>
            <person name="Saif S."/>
            <person name="Shea T."/>
            <person name="Sisk P."/>
            <person name="Sykes S."/>
            <person name="Wortman J."/>
            <person name="Nusbaum C."/>
            <person name="Birren B."/>
        </authorList>
    </citation>
    <scope>NUCLEOTIDE SEQUENCE [LARGE SCALE GENOMIC DNA]</scope>
    <source>
        <strain evidence="5 6">D10</strain>
    </source>
</reference>
<dbReference type="GO" id="GO:0005524">
    <property type="term" value="F:ATP binding"/>
    <property type="evidence" value="ECO:0007669"/>
    <property type="project" value="UniProtKB-KW"/>
</dbReference>
<protein>
    <recommendedName>
        <fullName evidence="7">Thiamin pyrophosphokinase catalytic domain-containing protein</fullName>
    </recommendedName>
</protein>
<evidence type="ECO:0000313" key="6">
    <source>
        <dbReference type="Proteomes" id="UP000005809"/>
    </source>
</evidence>
<organism evidence="5 6">
    <name type="scientific">Fusobacterium periodonticum D10</name>
    <dbReference type="NCBI Taxonomy" id="620833"/>
    <lineage>
        <taxon>Bacteria</taxon>
        <taxon>Fusobacteriati</taxon>
        <taxon>Fusobacteriota</taxon>
        <taxon>Fusobacteriia</taxon>
        <taxon>Fusobacteriales</taxon>
        <taxon>Fusobacteriaceae</taxon>
        <taxon>Fusobacterium</taxon>
    </lineage>
</organism>